<evidence type="ECO:0000256" key="2">
    <source>
        <dbReference type="ARBA" id="ARBA00022801"/>
    </source>
</evidence>
<reference evidence="5 6" key="1">
    <citation type="submission" date="2019-03" db="EMBL/GenBank/DDBJ databases">
        <title>Genomic Encyclopedia of Type Strains, Phase IV (KMG-IV): sequencing the most valuable type-strain genomes for metagenomic binning, comparative biology and taxonomic classification.</title>
        <authorList>
            <person name="Goeker M."/>
        </authorList>
    </citation>
    <scope>NUCLEOTIDE SEQUENCE [LARGE SCALE GENOMIC DNA]</scope>
    <source>
        <strain evidence="5 6">DSM 20467</strain>
    </source>
</reference>
<dbReference type="GO" id="GO:0005524">
    <property type="term" value="F:ATP binding"/>
    <property type="evidence" value="ECO:0007669"/>
    <property type="project" value="UniProtKB-KW"/>
</dbReference>
<dbReference type="InterPro" id="IPR010016">
    <property type="entry name" value="PxpB"/>
</dbReference>
<keyword evidence="6" id="KW-1185">Reference proteome</keyword>
<evidence type="ECO:0000313" key="6">
    <source>
        <dbReference type="Proteomes" id="UP000295188"/>
    </source>
</evidence>
<dbReference type="SUPFAM" id="SSF160467">
    <property type="entry name" value="PH0987 N-terminal domain-like"/>
    <property type="match status" value="1"/>
</dbReference>
<dbReference type="PANTHER" id="PTHR34698:SF2">
    <property type="entry name" value="5-OXOPROLINASE SUBUNIT B"/>
    <property type="match status" value="1"/>
</dbReference>
<dbReference type="AlphaFoldDB" id="A0A4R3KAW6"/>
<dbReference type="SUPFAM" id="SSF50891">
    <property type="entry name" value="Cyclophilin-like"/>
    <property type="match status" value="1"/>
</dbReference>
<dbReference type="Gene3D" id="3.30.1360.40">
    <property type="match status" value="1"/>
</dbReference>
<dbReference type="InterPro" id="IPR003833">
    <property type="entry name" value="CT_C_D"/>
</dbReference>
<organism evidence="5 6">
    <name type="scientific">Pectinatus cerevisiiphilus</name>
    <dbReference type="NCBI Taxonomy" id="86956"/>
    <lineage>
        <taxon>Bacteria</taxon>
        <taxon>Bacillati</taxon>
        <taxon>Bacillota</taxon>
        <taxon>Negativicutes</taxon>
        <taxon>Selenomonadales</taxon>
        <taxon>Selenomonadaceae</taxon>
        <taxon>Pectinatus</taxon>
    </lineage>
</organism>
<evidence type="ECO:0000259" key="4">
    <source>
        <dbReference type="SMART" id="SM00796"/>
    </source>
</evidence>
<dbReference type="RefSeq" id="WP_243642170.1">
    <property type="nucleotide sequence ID" value="NZ_SMAA01000005.1"/>
</dbReference>
<evidence type="ECO:0000256" key="3">
    <source>
        <dbReference type="ARBA" id="ARBA00022840"/>
    </source>
</evidence>
<comment type="caution">
    <text evidence="5">The sequence shown here is derived from an EMBL/GenBank/DDBJ whole genome shotgun (WGS) entry which is preliminary data.</text>
</comment>
<protein>
    <submittedName>
        <fullName evidence="5">Inhibitor of KinA</fullName>
    </submittedName>
</protein>
<dbReference type="Pfam" id="PF02682">
    <property type="entry name" value="CT_C_D"/>
    <property type="match status" value="1"/>
</dbReference>
<evidence type="ECO:0000313" key="5">
    <source>
        <dbReference type="EMBL" id="TCS80103.1"/>
    </source>
</evidence>
<gene>
    <name evidence="5" type="ORF">EDC37_105175</name>
</gene>
<keyword evidence="3" id="KW-0067">ATP-binding</keyword>
<dbReference type="EMBL" id="SMAA01000005">
    <property type="protein sequence ID" value="TCS80103.1"/>
    <property type="molecule type" value="Genomic_DNA"/>
</dbReference>
<dbReference type="GO" id="GO:0016787">
    <property type="term" value="F:hydrolase activity"/>
    <property type="evidence" value="ECO:0007669"/>
    <property type="project" value="UniProtKB-KW"/>
</dbReference>
<name>A0A4R3KAW6_9FIRM</name>
<accession>A0A4R3KAW6</accession>
<dbReference type="PANTHER" id="PTHR34698">
    <property type="entry name" value="5-OXOPROLINASE SUBUNIT B"/>
    <property type="match status" value="1"/>
</dbReference>
<dbReference type="Proteomes" id="UP000295188">
    <property type="component" value="Unassembled WGS sequence"/>
</dbReference>
<feature type="domain" description="Carboxyltransferase" evidence="4">
    <location>
        <begin position="6"/>
        <end position="218"/>
    </location>
</feature>
<sequence>MNKKTYVIRPLGETGLIVTFGDQISPQIHKRIKNLADYIEKHPFPGFYEYVISYTSVAVFYNPFVIKNNGIATADKTAYRTVLEIIETYIAAAAKLPQTTPHTVEIPVCYGDDYGPDIDFVAKHNKLSINEVIEIHSQKTYLVYMIGFCPGFPYLGGMDTRIATPRRAEPRLSIPAGSIGIAGKQTGGYPISTPGGWQLIGRTPIDLFRPESLNPSLLHSGDLVKFVPITSEKYQQLKENNP</sequence>
<keyword evidence="2" id="KW-0378">Hydrolase</keyword>
<keyword evidence="1" id="KW-0547">Nucleotide-binding</keyword>
<dbReference type="Gene3D" id="2.40.100.10">
    <property type="entry name" value="Cyclophilin-like"/>
    <property type="match status" value="1"/>
</dbReference>
<dbReference type="SMART" id="SM00796">
    <property type="entry name" value="AHS1"/>
    <property type="match status" value="1"/>
</dbReference>
<proteinExistence type="predicted"/>
<evidence type="ECO:0000256" key="1">
    <source>
        <dbReference type="ARBA" id="ARBA00022741"/>
    </source>
</evidence>
<dbReference type="NCBIfam" id="TIGR00370">
    <property type="entry name" value="5-oxoprolinase subunit PxpB"/>
    <property type="match status" value="1"/>
</dbReference>
<dbReference type="InterPro" id="IPR029000">
    <property type="entry name" value="Cyclophilin-like_dom_sf"/>
</dbReference>